<organism evidence="1 2">
    <name type="scientific">Hyunsoonleella aestuarii</name>
    <dbReference type="NCBI Taxonomy" id="912802"/>
    <lineage>
        <taxon>Bacteria</taxon>
        <taxon>Pseudomonadati</taxon>
        <taxon>Bacteroidota</taxon>
        <taxon>Flavobacteriia</taxon>
        <taxon>Flavobacteriales</taxon>
        <taxon>Flavobacteriaceae</taxon>
    </lineage>
</organism>
<protein>
    <recommendedName>
        <fullName evidence="3">Glyoxalase</fullName>
    </recommendedName>
</protein>
<dbReference type="Proteomes" id="UP001500027">
    <property type="component" value="Unassembled WGS sequence"/>
</dbReference>
<name>A0ABP8EDE2_9FLAO</name>
<evidence type="ECO:0000313" key="2">
    <source>
        <dbReference type="Proteomes" id="UP001500027"/>
    </source>
</evidence>
<reference evidence="2" key="1">
    <citation type="journal article" date="2019" name="Int. J. Syst. Evol. Microbiol.">
        <title>The Global Catalogue of Microorganisms (GCM) 10K type strain sequencing project: providing services to taxonomists for standard genome sequencing and annotation.</title>
        <authorList>
            <consortium name="The Broad Institute Genomics Platform"/>
            <consortium name="The Broad Institute Genome Sequencing Center for Infectious Disease"/>
            <person name="Wu L."/>
            <person name="Ma J."/>
        </authorList>
    </citation>
    <scope>NUCLEOTIDE SEQUENCE [LARGE SCALE GENOMIC DNA]</scope>
    <source>
        <strain evidence="2">JCM 17452</strain>
    </source>
</reference>
<evidence type="ECO:0000313" key="1">
    <source>
        <dbReference type="EMBL" id="GAA4270261.1"/>
    </source>
</evidence>
<evidence type="ECO:0008006" key="3">
    <source>
        <dbReference type="Google" id="ProtNLM"/>
    </source>
</evidence>
<accession>A0ABP8EDE2</accession>
<gene>
    <name evidence="1" type="ORF">GCM10022257_23620</name>
</gene>
<keyword evidence="2" id="KW-1185">Reference proteome</keyword>
<sequence length="167" mass="19597">MLITSLTTMTRLLTTDVLISIILSPNLLLMDTRQSQLKSIRPEFLSTTINDNMSSDERFQNLVLRPIIKFQNDLLIAVFRNYINKHKSVFYDLSLEKRIDYIENAIHKDMKLRNSMKGMVIGLFTIEEYELYIQNSSALNKRMMNIVKERLLSHIQLFERPELLTAV</sequence>
<dbReference type="EMBL" id="BAABAV010000002">
    <property type="protein sequence ID" value="GAA4270261.1"/>
    <property type="molecule type" value="Genomic_DNA"/>
</dbReference>
<comment type="caution">
    <text evidence="1">The sequence shown here is derived from an EMBL/GenBank/DDBJ whole genome shotgun (WGS) entry which is preliminary data.</text>
</comment>
<proteinExistence type="predicted"/>